<evidence type="ECO:0000313" key="2">
    <source>
        <dbReference type="Proteomes" id="UP000694892"/>
    </source>
</evidence>
<name>A0A974D046_XENLA</name>
<organism evidence="1 2">
    <name type="scientific">Xenopus laevis</name>
    <name type="common">African clawed frog</name>
    <dbReference type="NCBI Taxonomy" id="8355"/>
    <lineage>
        <taxon>Eukaryota</taxon>
        <taxon>Metazoa</taxon>
        <taxon>Chordata</taxon>
        <taxon>Craniata</taxon>
        <taxon>Vertebrata</taxon>
        <taxon>Euteleostomi</taxon>
        <taxon>Amphibia</taxon>
        <taxon>Batrachia</taxon>
        <taxon>Anura</taxon>
        <taxon>Pipoidea</taxon>
        <taxon>Pipidae</taxon>
        <taxon>Xenopodinae</taxon>
        <taxon>Xenopus</taxon>
        <taxon>Xenopus</taxon>
    </lineage>
</organism>
<dbReference type="Proteomes" id="UP000694892">
    <property type="component" value="Chromosome 4S"/>
</dbReference>
<sequence length="62" mass="6653">MWARCLAIGSPLKPGRGLSAVAQLRGVLEKELDAIRGAGTWKGERIITSKQGPHIKVEGKDT</sequence>
<dbReference type="EMBL" id="CM004473">
    <property type="protein sequence ID" value="OCT83168.1"/>
    <property type="molecule type" value="Genomic_DNA"/>
</dbReference>
<protein>
    <submittedName>
        <fullName evidence="1">Uncharacterized protein</fullName>
    </submittedName>
</protein>
<feature type="non-terminal residue" evidence="1">
    <location>
        <position position="62"/>
    </location>
</feature>
<dbReference type="AlphaFoldDB" id="A0A974D046"/>
<accession>A0A974D046</accession>
<gene>
    <name evidence="1" type="ORF">XELAEV_180257051mg</name>
</gene>
<reference evidence="2" key="1">
    <citation type="journal article" date="2016" name="Nature">
        <title>Genome evolution in the allotetraploid frog Xenopus laevis.</title>
        <authorList>
            <person name="Session A.M."/>
            <person name="Uno Y."/>
            <person name="Kwon T."/>
            <person name="Chapman J.A."/>
            <person name="Toyoda A."/>
            <person name="Takahashi S."/>
            <person name="Fukui A."/>
            <person name="Hikosaka A."/>
            <person name="Suzuki A."/>
            <person name="Kondo M."/>
            <person name="van Heeringen S.J."/>
            <person name="Quigley I."/>
            <person name="Heinz S."/>
            <person name="Ogino H."/>
            <person name="Ochi H."/>
            <person name="Hellsten U."/>
            <person name="Lyons J.B."/>
            <person name="Simakov O."/>
            <person name="Putnam N."/>
            <person name="Stites J."/>
            <person name="Kuroki Y."/>
            <person name="Tanaka T."/>
            <person name="Michiue T."/>
            <person name="Watanabe M."/>
            <person name="Bogdanovic O."/>
            <person name="Lister R."/>
            <person name="Georgiou G."/>
            <person name="Paranjpe S.S."/>
            <person name="van Kruijsbergen I."/>
            <person name="Shu S."/>
            <person name="Carlson J."/>
            <person name="Kinoshita T."/>
            <person name="Ohta Y."/>
            <person name="Mawaribuchi S."/>
            <person name="Jenkins J."/>
            <person name="Grimwood J."/>
            <person name="Schmutz J."/>
            <person name="Mitros T."/>
            <person name="Mozaffari S.V."/>
            <person name="Suzuki Y."/>
            <person name="Haramoto Y."/>
            <person name="Yamamoto T.S."/>
            <person name="Takagi C."/>
            <person name="Heald R."/>
            <person name="Miller K."/>
            <person name="Haudenschild C."/>
            <person name="Kitzman J."/>
            <person name="Nakayama T."/>
            <person name="Izutsu Y."/>
            <person name="Robert J."/>
            <person name="Fortriede J."/>
            <person name="Burns K."/>
            <person name="Lotay V."/>
            <person name="Karimi K."/>
            <person name="Yasuoka Y."/>
            <person name="Dichmann D.S."/>
            <person name="Flajnik M.F."/>
            <person name="Houston D.W."/>
            <person name="Shendure J."/>
            <person name="DuPasquier L."/>
            <person name="Vize P.D."/>
            <person name="Zorn A.M."/>
            <person name="Ito M."/>
            <person name="Marcotte E.M."/>
            <person name="Wallingford J.B."/>
            <person name="Ito Y."/>
            <person name="Asashima M."/>
            <person name="Ueno N."/>
            <person name="Matsuda Y."/>
            <person name="Veenstra G.J."/>
            <person name="Fujiyama A."/>
            <person name="Harland R.M."/>
            <person name="Taira M."/>
            <person name="Rokhsar D.S."/>
        </authorList>
    </citation>
    <scope>NUCLEOTIDE SEQUENCE [LARGE SCALE GENOMIC DNA]</scope>
    <source>
        <strain evidence="2">J</strain>
    </source>
</reference>
<evidence type="ECO:0000313" key="1">
    <source>
        <dbReference type="EMBL" id="OCT83168.1"/>
    </source>
</evidence>
<proteinExistence type="predicted"/>